<dbReference type="PROSITE" id="PS00360">
    <property type="entry name" value="RIBOSOMAL_S9"/>
    <property type="match status" value="1"/>
</dbReference>
<evidence type="ECO:0000256" key="2">
    <source>
        <dbReference type="ARBA" id="ARBA00022980"/>
    </source>
</evidence>
<comment type="caution">
    <text evidence="7">The sequence shown here is derived from an EMBL/GenBank/DDBJ whole genome shotgun (WGS) entry which is preliminary data.</text>
</comment>
<dbReference type="OrthoDB" id="10254627at2759"/>
<feature type="compositionally biased region" description="Basic residues" evidence="6">
    <location>
        <begin position="332"/>
        <end position="347"/>
    </location>
</feature>
<sequence>MFFSAGRCLAISRVGRFATVRMNSQLAAKTGAETRSPFGDLNIRPVKRPDSAAYFMRKPKYYDLIAALSNIVNCHGDALLQNKQARSSWKSLEQMEKMLDIKMTKNEYEALKEQLNQVNSLKIEDSEEAKTVQLYLNQFRSGYSHYEVVNDEGEVAGNDTKKQTKKSSLYGNQTEEGLWFASGRRKQAKAYAWLSPVADAALGSSAASNDLSTAQLLEEKTENPDSEADGLLDIPKPKFTTLGEVLVNGQPLADYFPRMTDRESVIFPFQVVNKLGSYNVFLKVRGGGHTGQSEACQQAVARALYATDTSSHKAIRDAGLLETDGRAVERKKTGKPKARKSYTWVKR</sequence>
<protein>
    <submittedName>
        <fullName evidence="7">37S ribosomal protein S9, mitochondrial</fullName>
    </submittedName>
</protein>
<reference evidence="7" key="1">
    <citation type="submission" date="2022-07" db="EMBL/GenBank/DDBJ databases">
        <title>Phylogenomic reconstructions and comparative analyses of Kickxellomycotina fungi.</title>
        <authorList>
            <person name="Reynolds N.K."/>
            <person name="Stajich J.E."/>
            <person name="Barry K."/>
            <person name="Grigoriev I.V."/>
            <person name="Crous P."/>
            <person name="Smith M.E."/>
        </authorList>
    </citation>
    <scope>NUCLEOTIDE SEQUENCE</scope>
    <source>
        <strain evidence="7">NRRL 1566</strain>
    </source>
</reference>
<keyword evidence="3 4" id="KW-0687">Ribonucleoprotein</keyword>
<evidence type="ECO:0000256" key="1">
    <source>
        <dbReference type="ARBA" id="ARBA00005251"/>
    </source>
</evidence>
<organism evidence="7 8">
    <name type="scientific">Coemansia brasiliensis</name>
    <dbReference type="NCBI Taxonomy" id="2650707"/>
    <lineage>
        <taxon>Eukaryota</taxon>
        <taxon>Fungi</taxon>
        <taxon>Fungi incertae sedis</taxon>
        <taxon>Zoopagomycota</taxon>
        <taxon>Kickxellomycotina</taxon>
        <taxon>Kickxellomycetes</taxon>
        <taxon>Kickxellales</taxon>
        <taxon>Kickxellaceae</taxon>
        <taxon>Coemansia</taxon>
    </lineage>
</organism>
<dbReference type="AlphaFoldDB" id="A0A9W8IER7"/>
<feature type="coiled-coil region" evidence="5">
    <location>
        <begin position="101"/>
        <end position="128"/>
    </location>
</feature>
<dbReference type="Pfam" id="PF00380">
    <property type="entry name" value="Ribosomal_S9"/>
    <property type="match status" value="1"/>
</dbReference>
<dbReference type="InterPro" id="IPR020574">
    <property type="entry name" value="Ribosomal_uS9_CS"/>
</dbReference>
<dbReference type="GO" id="GO:0006412">
    <property type="term" value="P:translation"/>
    <property type="evidence" value="ECO:0007669"/>
    <property type="project" value="InterPro"/>
</dbReference>
<dbReference type="EMBL" id="JANBUW010000028">
    <property type="protein sequence ID" value="KAJ2850584.1"/>
    <property type="molecule type" value="Genomic_DNA"/>
</dbReference>
<dbReference type="PANTHER" id="PTHR21569">
    <property type="entry name" value="RIBOSOMAL PROTEIN S9"/>
    <property type="match status" value="1"/>
</dbReference>
<dbReference type="InterPro" id="IPR000754">
    <property type="entry name" value="Ribosomal_uS9"/>
</dbReference>
<feature type="region of interest" description="Disordered" evidence="6">
    <location>
        <begin position="328"/>
        <end position="347"/>
    </location>
</feature>
<evidence type="ECO:0000313" key="8">
    <source>
        <dbReference type="Proteomes" id="UP001139887"/>
    </source>
</evidence>
<dbReference type="InterPro" id="IPR020568">
    <property type="entry name" value="Ribosomal_Su5_D2-typ_SF"/>
</dbReference>
<evidence type="ECO:0000256" key="3">
    <source>
        <dbReference type="ARBA" id="ARBA00023274"/>
    </source>
</evidence>
<evidence type="ECO:0000256" key="4">
    <source>
        <dbReference type="RuleBase" id="RU003815"/>
    </source>
</evidence>
<dbReference type="GO" id="GO:0003735">
    <property type="term" value="F:structural constituent of ribosome"/>
    <property type="evidence" value="ECO:0007669"/>
    <property type="project" value="InterPro"/>
</dbReference>
<dbReference type="SUPFAM" id="SSF54211">
    <property type="entry name" value="Ribosomal protein S5 domain 2-like"/>
    <property type="match status" value="1"/>
</dbReference>
<dbReference type="GO" id="GO:0003723">
    <property type="term" value="F:RNA binding"/>
    <property type="evidence" value="ECO:0007669"/>
    <property type="project" value="TreeGrafter"/>
</dbReference>
<gene>
    <name evidence="7" type="primary">MRPS9</name>
    <name evidence="7" type="ORF">IWW36_001764</name>
</gene>
<evidence type="ECO:0000256" key="6">
    <source>
        <dbReference type="SAM" id="MobiDB-lite"/>
    </source>
</evidence>
<keyword evidence="8" id="KW-1185">Reference proteome</keyword>
<dbReference type="Proteomes" id="UP001139887">
    <property type="component" value="Unassembled WGS sequence"/>
</dbReference>
<dbReference type="Gene3D" id="3.30.230.10">
    <property type="match status" value="1"/>
</dbReference>
<keyword evidence="5" id="KW-0175">Coiled coil</keyword>
<evidence type="ECO:0000256" key="5">
    <source>
        <dbReference type="SAM" id="Coils"/>
    </source>
</evidence>
<name>A0A9W8IER7_9FUNG</name>
<dbReference type="InterPro" id="IPR014721">
    <property type="entry name" value="Ribsml_uS5_D2-typ_fold_subgr"/>
</dbReference>
<comment type="similarity">
    <text evidence="1 4">Belongs to the universal ribosomal protein uS9 family.</text>
</comment>
<accession>A0A9W8IER7</accession>
<keyword evidence="2 4" id="KW-0689">Ribosomal protein</keyword>
<evidence type="ECO:0000313" key="7">
    <source>
        <dbReference type="EMBL" id="KAJ2850584.1"/>
    </source>
</evidence>
<proteinExistence type="inferred from homology"/>
<dbReference type="GO" id="GO:0005763">
    <property type="term" value="C:mitochondrial small ribosomal subunit"/>
    <property type="evidence" value="ECO:0007669"/>
    <property type="project" value="TreeGrafter"/>
</dbReference>
<dbReference type="PANTHER" id="PTHR21569:SF1">
    <property type="entry name" value="SMALL RIBOSOMAL SUBUNIT PROTEIN US9M"/>
    <property type="match status" value="1"/>
</dbReference>